<feature type="compositionally biased region" description="Polar residues" evidence="1">
    <location>
        <begin position="330"/>
        <end position="341"/>
    </location>
</feature>
<accession>C7R4K9</accession>
<gene>
    <name evidence="3" type="ordered locus">Jden_1413</name>
</gene>
<dbReference type="AlphaFoldDB" id="C7R4K9"/>
<organism evidence="3 4">
    <name type="scientific">Jonesia denitrificans (strain ATCC 14870 / DSM 20603 / BCRC 15368 / CIP 55.134 / JCM 11481 / NBRC 15587 / NCTC 10816 / Prevot 55134)</name>
    <name type="common">Listeria denitrificans</name>
    <dbReference type="NCBI Taxonomy" id="471856"/>
    <lineage>
        <taxon>Bacteria</taxon>
        <taxon>Bacillati</taxon>
        <taxon>Actinomycetota</taxon>
        <taxon>Actinomycetes</taxon>
        <taxon>Micrococcales</taxon>
        <taxon>Jonesiaceae</taxon>
        <taxon>Jonesia</taxon>
    </lineage>
</organism>
<dbReference type="HOGENOM" id="CLU_021151_2_1_11"/>
<name>C7R4K9_JONDD</name>
<evidence type="ECO:0000256" key="1">
    <source>
        <dbReference type="SAM" id="MobiDB-lite"/>
    </source>
</evidence>
<dbReference type="InterPro" id="IPR047682">
    <property type="entry name" value="SepH-like"/>
</dbReference>
<reference evidence="3 4" key="1">
    <citation type="journal article" date="2009" name="Stand. Genomic Sci.">
        <title>Complete genome sequence of Jonesia denitrificans type strain (Prevot 55134).</title>
        <authorList>
            <person name="Pukall R."/>
            <person name="Gehrich-Schroter G."/>
            <person name="Lapidus A."/>
            <person name="Nolan M."/>
            <person name="Glavina Del Rio T."/>
            <person name="Lucas S."/>
            <person name="Chen F."/>
            <person name="Tice H."/>
            <person name="Pitluck S."/>
            <person name="Cheng J.F."/>
            <person name="Copeland A."/>
            <person name="Saunders E."/>
            <person name="Brettin T."/>
            <person name="Detter J.C."/>
            <person name="Bruce D."/>
            <person name="Goodwin L."/>
            <person name="Pati A."/>
            <person name="Ivanova N."/>
            <person name="Mavromatis K."/>
            <person name="Ovchinnikova G."/>
            <person name="Chen A."/>
            <person name="Palaniappan K."/>
            <person name="Land M."/>
            <person name="Hauser L."/>
            <person name="Chang Y.J."/>
            <person name="Jeffries C.D."/>
            <person name="Chain P."/>
            <person name="Goker M."/>
            <person name="Bristow J."/>
            <person name="Eisen J.A."/>
            <person name="Markowitz V."/>
            <person name="Hugenholtz P."/>
            <person name="Kyrpides N.C."/>
            <person name="Klenk H.P."/>
            <person name="Han C."/>
        </authorList>
    </citation>
    <scope>NUCLEOTIDE SEQUENCE [LARGE SCALE GENOMIC DNA]</scope>
    <source>
        <strain evidence="4">ATCC 14870 / DSM 20603 / BCRC 15368 / CIP 55.134 / JCM 11481 / NBRC 15587 / NCTC 10816 / Prevot 55134</strain>
    </source>
</reference>
<dbReference type="RefSeq" id="WP_015771694.1">
    <property type="nucleotide sequence ID" value="NC_013174.1"/>
</dbReference>
<dbReference type="OrthoDB" id="5180791at2"/>
<dbReference type="STRING" id="471856.Jden_1413"/>
<proteinExistence type="predicted"/>
<evidence type="ECO:0000313" key="4">
    <source>
        <dbReference type="Proteomes" id="UP000000628"/>
    </source>
</evidence>
<dbReference type="Proteomes" id="UP000000628">
    <property type="component" value="Chromosome"/>
</dbReference>
<evidence type="ECO:0000313" key="3">
    <source>
        <dbReference type="EMBL" id="ACV09066.1"/>
    </source>
</evidence>
<dbReference type="KEGG" id="jde:Jden_1413"/>
<feature type="compositionally biased region" description="Polar residues" evidence="1">
    <location>
        <begin position="304"/>
        <end position="314"/>
    </location>
</feature>
<sequence>MTEQPEVQVRLLGLDGDHLVLGAPDGGRFRLEITEMLRAAVRRDRPAIEQLRALDKAPLSPRDIQARIRSGMSAGELADTFGVPVEHVRRYEGPVLAERQYIAGLARSAPVSGDGDSPHLEDVVVDRLAQRGVDVSDLVWDAYRSDTHGWLVSVTFDLDDTISQAQWTFRPSSKSLTAIDGQARWLSETRLTGSVPVVAPTPGRHLSAVGAEVFDVEAFQQPRETSPADSQEATQALLDELDRLRGVRTGGFPHVGDMVQDPPSVSGAPASENRPRSAPVPIVDNDARVYVLSAPSAQPVDPAVQSTSTASTRSAPEAVSPIPGRPGRPSTVSARTGSVPVTPQAHRVSDQDDAPPHTGAFTPPRVGSAEPGTDVDVFGDPVDERTVGRSGRRSKGRQRSPMPSWDEIVFGTRTD</sequence>
<feature type="domain" description="DUF3071" evidence="2">
    <location>
        <begin position="10"/>
        <end position="169"/>
    </location>
</feature>
<dbReference type="NCBIfam" id="NF040712">
    <property type="entry name" value="SepH"/>
    <property type="match status" value="1"/>
</dbReference>
<protein>
    <recommendedName>
        <fullName evidence="2">DUF3071 domain-containing protein</fullName>
    </recommendedName>
</protein>
<feature type="region of interest" description="Disordered" evidence="1">
    <location>
        <begin position="252"/>
        <end position="282"/>
    </location>
</feature>
<evidence type="ECO:0000259" key="2">
    <source>
        <dbReference type="Pfam" id="PF11268"/>
    </source>
</evidence>
<dbReference type="eggNOG" id="ENOG502ZCFK">
    <property type="taxonomic scope" value="Bacteria"/>
</dbReference>
<keyword evidence="4" id="KW-1185">Reference proteome</keyword>
<feature type="region of interest" description="Disordered" evidence="1">
    <location>
        <begin position="298"/>
        <end position="415"/>
    </location>
</feature>
<dbReference type="InterPro" id="IPR021421">
    <property type="entry name" value="DUF3071"/>
</dbReference>
<dbReference type="EMBL" id="CP001706">
    <property type="protein sequence ID" value="ACV09066.1"/>
    <property type="molecule type" value="Genomic_DNA"/>
</dbReference>
<dbReference type="Pfam" id="PF11268">
    <property type="entry name" value="DUF3071"/>
    <property type="match status" value="1"/>
</dbReference>